<evidence type="ECO:0000256" key="8">
    <source>
        <dbReference type="SAM" id="MobiDB-lite"/>
    </source>
</evidence>
<gene>
    <name evidence="10" type="ORF">VTJ83DRAFT_1493</name>
</gene>
<protein>
    <recommendedName>
        <fullName evidence="3">ribonuclease H</fullName>
        <ecNumber evidence="3">3.1.26.4</ecNumber>
    </recommendedName>
</protein>
<keyword evidence="7" id="KW-0378">Hydrolase</keyword>
<evidence type="ECO:0000259" key="9">
    <source>
        <dbReference type="PROSITE" id="PS50879"/>
    </source>
</evidence>
<evidence type="ECO:0000256" key="5">
    <source>
        <dbReference type="ARBA" id="ARBA00022723"/>
    </source>
</evidence>
<name>A0ABR4DIF1_9PEZI</name>
<dbReference type="PROSITE" id="PS50879">
    <property type="entry name" value="RNASE_H_1"/>
    <property type="match status" value="1"/>
</dbReference>
<proteinExistence type="inferred from homology"/>
<dbReference type="GeneID" id="98122302"/>
<dbReference type="SUPFAM" id="SSF53098">
    <property type="entry name" value="Ribonuclease H-like"/>
    <property type="match status" value="1"/>
</dbReference>
<dbReference type="RefSeq" id="XP_070868033.1">
    <property type="nucleotide sequence ID" value="XM_071007658.1"/>
</dbReference>
<comment type="catalytic activity">
    <reaction evidence="1">
        <text>Endonucleolytic cleavage to 5'-phosphomonoester.</text>
        <dbReference type="EC" id="3.1.26.4"/>
    </reaction>
</comment>
<dbReference type="Pfam" id="PF00075">
    <property type="entry name" value="RNase_H"/>
    <property type="match status" value="1"/>
</dbReference>
<dbReference type="InterPro" id="IPR050092">
    <property type="entry name" value="RNase_H"/>
</dbReference>
<feature type="domain" description="RNase H type-1" evidence="9">
    <location>
        <begin position="81"/>
        <end position="243"/>
    </location>
</feature>
<sequence length="264" mass="30127">MAWSYNGYYGNGYTDYYHGYSLEESCSESADSDGWEDEEPTRGTGETFPTVFTPPSNRPPQQVFTGRWRVGSILRHTLPWDKGICIIYTDGSCVGNGQENPRAGWAFWHGSANTRSRRRLVVSGRLEEHGPFGDKSAQTSNRAELRAVIAALRFRNGPAEGFHTTVIATDSDYVVKGATKWVKKWLRNDWTTRGNYWVKNIDLWEALLGEVERWEDRGMEVQFWKIPREWNTVADEAAREAAIEGEAPMWWEDPIGHDLEGLVD</sequence>
<keyword evidence="4" id="KW-0540">Nuclease</keyword>
<keyword evidence="11" id="KW-1185">Reference proteome</keyword>
<dbReference type="InterPro" id="IPR002156">
    <property type="entry name" value="RNaseH_domain"/>
</dbReference>
<evidence type="ECO:0000256" key="6">
    <source>
        <dbReference type="ARBA" id="ARBA00022759"/>
    </source>
</evidence>
<accession>A0ABR4DIF1</accession>
<dbReference type="Gene3D" id="3.30.420.10">
    <property type="entry name" value="Ribonuclease H-like superfamily/Ribonuclease H"/>
    <property type="match status" value="1"/>
</dbReference>
<dbReference type="PANTHER" id="PTHR10642:SF26">
    <property type="entry name" value="RIBONUCLEASE H1"/>
    <property type="match status" value="1"/>
</dbReference>
<comment type="similarity">
    <text evidence="2">Belongs to the RNase H family.</text>
</comment>
<dbReference type="CDD" id="cd13934">
    <property type="entry name" value="RNase_H_Dikarya_like"/>
    <property type="match status" value="1"/>
</dbReference>
<keyword evidence="5" id="KW-0479">Metal-binding</keyword>
<evidence type="ECO:0000256" key="1">
    <source>
        <dbReference type="ARBA" id="ARBA00000077"/>
    </source>
</evidence>
<dbReference type="EMBL" id="JAZGUE010000002">
    <property type="protein sequence ID" value="KAL2269309.1"/>
    <property type="molecule type" value="Genomic_DNA"/>
</dbReference>
<dbReference type="InterPro" id="IPR012337">
    <property type="entry name" value="RNaseH-like_sf"/>
</dbReference>
<dbReference type="InterPro" id="IPR036397">
    <property type="entry name" value="RNaseH_sf"/>
</dbReference>
<evidence type="ECO:0000256" key="2">
    <source>
        <dbReference type="ARBA" id="ARBA00005300"/>
    </source>
</evidence>
<evidence type="ECO:0000313" key="11">
    <source>
        <dbReference type="Proteomes" id="UP001600064"/>
    </source>
</evidence>
<evidence type="ECO:0000313" key="10">
    <source>
        <dbReference type="EMBL" id="KAL2269309.1"/>
    </source>
</evidence>
<dbReference type="EC" id="3.1.26.4" evidence="3"/>
<feature type="compositionally biased region" description="Acidic residues" evidence="8">
    <location>
        <begin position="30"/>
        <end position="39"/>
    </location>
</feature>
<comment type="caution">
    <text evidence="10">The sequence shown here is derived from an EMBL/GenBank/DDBJ whole genome shotgun (WGS) entry which is preliminary data.</text>
</comment>
<dbReference type="Proteomes" id="UP001600064">
    <property type="component" value="Unassembled WGS sequence"/>
</dbReference>
<reference evidence="10 11" key="1">
    <citation type="journal article" date="2024" name="Commun. Biol.">
        <title>Comparative genomic analysis of thermophilic fungi reveals convergent evolutionary adaptations and gene losses.</title>
        <authorList>
            <person name="Steindorff A.S."/>
            <person name="Aguilar-Pontes M.V."/>
            <person name="Robinson A.J."/>
            <person name="Andreopoulos B."/>
            <person name="LaButti K."/>
            <person name="Kuo A."/>
            <person name="Mondo S."/>
            <person name="Riley R."/>
            <person name="Otillar R."/>
            <person name="Haridas S."/>
            <person name="Lipzen A."/>
            <person name="Grimwood J."/>
            <person name="Schmutz J."/>
            <person name="Clum A."/>
            <person name="Reid I.D."/>
            <person name="Moisan M.C."/>
            <person name="Butler G."/>
            <person name="Nguyen T.T.M."/>
            <person name="Dewar K."/>
            <person name="Conant G."/>
            <person name="Drula E."/>
            <person name="Henrissat B."/>
            <person name="Hansel C."/>
            <person name="Singer S."/>
            <person name="Hutchinson M.I."/>
            <person name="de Vries R.P."/>
            <person name="Natvig D.O."/>
            <person name="Powell A.J."/>
            <person name="Tsang A."/>
            <person name="Grigoriev I.V."/>
        </authorList>
    </citation>
    <scope>NUCLEOTIDE SEQUENCE [LARGE SCALE GENOMIC DNA]</scope>
    <source>
        <strain evidence="10 11">ATCC 22073</strain>
    </source>
</reference>
<evidence type="ECO:0000256" key="3">
    <source>
        <dbReference type="ARBA" id="ARBA00012180"/>
    </source>
</evidence>
<feature type="region of interest" description="Disordered" evidence="8">
    <location>
        <begin position="28"/>
        <end position="60"/>
    </location>
</feature>
<evidence type="ECO:0000256" key="7">
    <source>
        <dbReference type="ARBA" id="ARBA00022801"/>
    </source>
</evidence>
<evidence type="ECO:0000256" key="4">
    <source>
        <dbReference type="ARBA" id="ARBA00022722"/>
    </source>
</evidence>
<organism evidence="10 11">
    <name type="scientific">Remersonia thermophila</name>
    <dbReference type="NCBI Taxonomy" id="72144"/>
    <lineage>
        <taxon>Eukaryota</taxon>
        <taxon>Fungi</taxon>
        <taxon>Dikarya</taxon>
        <taxon>Ascomycota</taxon>
        <taxon>Pezizomycotina</taxon>
        <taxon>Sordariomycetes</taxon>
        <taxon>Sordariomycetidae</taxon>
        <taxon>Sordariales</taxon>
        <taxon>Sordariales incertae sedis</taxon>
        <taxon>Remersonia</taxon>
    </lineage>
</organism>
<keyword evidence="6" id="KW-0255">Endonuclease</keyword>
<dbReference type="PANTHER" id="PTHR10642">
    <property type="entry name" value="RIBONUCLEASE H1"/>
    <property type="match status" value="1"/>
</dbReference>